<feature type="chain" id="PRO_5045106568" evidence="2">
    <location>
        <begin position="21"/>
        <end position="124"/>
    </location>
</feature>
<protein>
    <submittedName>
        <fullName evidence="3">DUF1090 domain-containing protein</fullName>
    </submittedName>
</protein>
<evidence type="ECO:0000313" key="3">
    <source>
        <dbReference type="EMBL" id="NIF21380.1"/>
    </source>
</evidence>
<accession>A0ABX0R7P3</accession>
<evidence type="ECO:0000256" key="2">
    <source>
        <dbReference type="SAM" id="SignalP"/>
    </source>
</evidence>
<feature type="region of interest" description="Disordered" evidence="1">
    <location>
        <begin position="78"/>
        <end position="124"/>
    </location>
</feature>
<comment type="caution">
    <text evidence="3">The sequence shown here is derived from an EMBL/GenBank/DDBJ whole genome shotgun (WGS) entry which is preliminary data.</text>
</comment>
<feature type="signal peptide" evidence="2">
    <location>
        <begin position="1"/>
        <end position="20"/>
    </location>
</feature>
<evidence type="ECO:0000256" key="1">
    <source>
        <dbReference type="SAM" id="MobiDB-lite"/>
    </source>
</evidence>
<dbReference type="InterPro" id="IPR009468">
    <property type="entry name" value="DUF1090"/>
</dbReference>
<name>A0ABX0R7P3_9GAMM</name>
<evidence type="ECO:0000313" key="4">
    <source>
        <dbReference type="Proteomes" id="UP001515683"/>
    </source>
</evidence>
<keyword evidence="4" id="KW-1185">Reference proteome</keyword>
<proteinExistence type="predicted"/>
<dbReference type="EMBL" id="VWXF01000002">
    <property type="protein sequence ID" value="NIF21380.1"/>
    <property type="molecule type" value="Genomic_DNA"/>
</dbReference>
<keyword evidence="2" id="KW-0732">Signal</keyword>
<sequence length="124" mass="14464">MIRQLLPGLVCLLFSGSLLAAEPLCKQKENDIQHEIDVARKHDNQRRVNGLERALTEVQASCTDQKLKAAQLERINTQKEKVGEREHELKQERDKGHDQEKIEKRQQKLDEARRELKKTQAEPY</sequence>
<dbReference type="Proteomes" id="UP001515683">
    <property type="component" value="Unassembled WGS sequence"/>
</dbReference>
<dbReference type="Pfam" id="PF06476">
    <property type="entry name" value="DUF1090"/>
    <property type="match status" value="1"/>
</dbReference>
<gene>
    <name evidence="3" type="ORF">F3J40_07170</name>
</gene>
<reference evidence="3 4" key="1">
    <citation type="journal article" date="2019" name="bioRxiv">
        <title>Bacteria contribute to plant secondary compound degradation in a generalist herbivore system.</title>
        <authorList>
            <person name="Francoeur C.B."/>
            <person name="Khadempour L."/>
            <person name="Moreira-Soto R.D."/>
            <person name="Gotting K."/>
            <person name="Book A.J."/>
            <person name="Pinto-Tomas A.A."/>
            <person name="Keefover-Ring K."/>
            <person name="Currie C.R."/>
        </authorList>
    </citation>
    <scope>NUCLEOTIDE SEQUENCE [LARGE SCALE GENOMIC DNA]</scope>
    <source>
        <strain evidence="3">Acro-835</strain>
    </source>
</reference>
<organism evidence="3 4">
    <name type="scientific">Candidatus Pantoea multigeneris</name>
    <dbReference type="NCBI Taxonomy" id="2608357"/>
    <lineage>
        <taxon>Bacteria</taxon>
        <taxon>Pseudomonadati</taxon>
        <taxon>Pseudomonadota</taxon>
        <taxon>Gammaproteobacteria</taxon>
        <taxon>Enterobacterales</taxon>
        <taxon>Erwiniaceae</taxon>
        <taxon>Pantoea</taxon>
    </lineage>
</organism>
<dbReference type="RefSeq" id="WP_167013289.1">
    <property type="nucleotide sequence ID" value="NZ_VWXF01000002.1"/>
</dbReference>